<name>A0A1I6FH39_9PSEU</name>
<evidence type="ECO:0000313" key="2">
    <source>
        <dbReference type="Proteomes" id="UP000198583"/>
    </source>
</evidence>
<organism evidence="1 2">
    <name type="scientific">Lentzea waywayandensis</name>
    <dbReference type="NCBI Taxonomy" id="84724"/>
    <lineage>
        <taxon>Bacteria</taxon>
        <taxon>Bacillati</taxon>
        <taxon>Actinomycetota</taxon>
        <taxon>Actinomycetes</taxon>
        <taxon>Pseudonocardiales</taxon>
        <taxon>Pseudonocardiaceae</taxon>
        <taxon>Lentzea</taxon>
    </lineage>
</organism>
<reference evidence="2" key="1">
    <citation type="submission" date="2016-10" db="EMBL/GenBank/DDBJ databases">
        <authorList>
            <person name="Varghese N."/>
            <person name="Submissions S."/>
        </authorList>
    </citation>
    <scope>NUCLEOTIDE SEQUENCE [LARGE SCALE GENOMIC DNA]</scope>
    <source>
        <strain evidence="2">DSM 44232</strain>
    </source>
</reference>
<proteinExistence type="predicted"/>
<protein>
    <submittedName>
        <fullName evidence="1">Uncharacterized protein</fullName>
    </submittedName>
</protein>
<keyword evidence="2" id="KW-1185">Reference proteome</keyword>
<dbReference type="EMBL" id="FOYL01000018">
    <property type="protein sequence ID" value="SFR29214.1"/>
    <property type="molecule type" value="Genomic_DNA"/>
</dbReference>
<gene>
    <name evidence="1" type="ORF">SAMN04488564_11812</name>
</gene>
<dbReference type="Proteomes" id="UP000198583">
    <property type="component" value="Unassembled WGS sequence"/>
</dbReference>
<evidence type="ECO:0000313" key="1">
    <source>
        <dbReference type="EMBL" id="SFR29214.1"/>
    </source>
</evidence>
<accession>A0A1I6FH39</accession>
<dbReference type="AlphaFoldDB" id="A0A1I6FH39"/>
<sequence>MIADKDTRVALEEQLRTEVANGHPLFGKTIIAIARCDACDEVVFGVEEDPAWFAQVHLTWGSAPDRPPWPDSRRLSLPLADSLLGHHH</sequence>